<keyword evidence="4" id="KW-0281">Fimbrium</keyword>
<evidence type="ECO:0000256" key="3">
    <source>
        <dbReference type="ARBA" id="ARBA00022729"/>
    </source>
</evidence>
<dbReference type="STRING" id="500610.SAMN02799615_02860"/>
<proteinExistence type="inferred from homology"/>
<evidence type="ECO:0000256" key="2">
    <source>
        <dbReference type="ARBA" id="ARBA00006671"/>
    </source>
</evidence>
<keyword evidence="3 5" id="KW-0732">Signal</keyword>
<dbReference type="Gene3D" id="2.60.40.1090">
    <property type="entry name" value="Fimbrial-type adhesion domain"/>
    <property type="match status" value="1"/>
</dbReference>
<dbReference type="GO" id="GO:0043709">
    <property type="term" value="P:cell adhesion involved in single-species biofilm formation"/>
    <property type="evidence" value="ECO:0007669"/>
    <property type="project" value="TreeGrafter"/>
</dbReference>
<feature type="signal peptide" evidence="5">
    <location>
        <begin position="1"/>
        <end position="28"/>
    </location>
</feature>
<sequence length="350" mass="36434">MHPVRAHHLRHIALLAWFVLMFSPIAIAATDGCKQVGSPAVPSSPTALLDIPADLPVGAAIPSSQIALHWSWNCVAGTINAPSHWVLQLSAPVNSSAVPGLTYVYAPPSGGGWPAGIGLRVRGEAGETLALERIVTVSQGFAVKKAYAGQTAAEWSITMELVKTGSISSSNSSFSLNVNGHVPAQAWGNGMEANSRFSPSWTIRSAALKTCTVTNPMQTVNLPSISQSALAARDASAGATPFSISLKCQKGATLYITMTDANHPGSTLDVLLPKGESGTAAAVKIEREDGTRVVFGPDSSAAGTVNQWRVSDTPDGVLNIPFVASYQKSGTQAFPIGKVDVAASFTLSYQ</sequence>
<comment type="similarity">
    <text evidence="2">Belongs to the fimbrial protein family.</text>
</comment>
<reference evidence="8" key="1">
    <citation type="submission" date="2016-10" db="EMBL/GenBank/DDBJ databases">
        <authorList>
            <person name="Varghese N."/>
            <person name="Submissions S."/>
        </authorList>
    </citation>
    <scope>NUCLEOTIDE SEQUENCE [LARGE SCALE GENOMIC DNA]</scope>
    <source>
        <strain evidence="8">UNC178MFTsu3.1</strain>
    </source>
</reference>
<dbReference type="InterPro" id="IPR036937">
    <property type="entry name" value="Adhesion_dom_fimbrial_sf"/>
</dbReference>
<dbReference type="SUPFAM" id="SSF49401">
    <property type="entry name" value="Bacterial adhesins"/>
    <property type="match status" value="1"/>
</dbReference>
<organism evidence="7 8">
    <name type="scientific">Dyella marensis</name>
    <dbReference type="NCBI Taxonomy" id="500610"/>
    <lineage>
        <taxon>Bacteria</taxon>
        <taxon>Pseudomonadati</taxon>
        <taxon>Pseudomonadota</taxon>
        <taxon>Gammaproteobacteria</taxon>
        <taxon>Lysobacterales</taxon>
        <taxon>Rhodanobacteraceae</taxon>
        <taxon>Dyella</taxon>
    </lineage>
</organism>
<comment type="subcellular location">
    <subcellularLocation>
        <location evidence="1">Fimbrium</location>
    </subcellularLocation>
</comment>
<dbReference type="EMBL" id="FONH01000010">
    <property type="protein sequence ID" value="SFF23861.1"/>
    <property type="molecule type" value="Genomic_DNA"/>
</dbReference>
<dbReference type="PANTHER" id="PTHR33420:SF3">
    <property type="entry name" value="FIMBRIAL SUBUNIT ELFA"/>
    <property type="match status" value="1"/>
</dbReference>
<dbReference type="PANTHER" id="PTHR33420">
    <property type="entry name" value="FIMBRIAL SUBUNIT ELFA-RELATED"/>
    <property type="match status" value="1"/>
</dbReference>
<dbReference type="Gene3D" id="2.60.40.3310">
    <property type="match status" value="1"/>
</dbReference>
<evidence type="ECO:0000313" key="8">
    <source>
        <dbReference type="Proteomes" id="UP000199477"/>
    </source>
</evidence>
<evidence type="ECO:0000259" key="6">
    <source>
        <dbReference type="Pfam" id="PF00419"/>
    </source>
</evidence>
<name>A0A1I2H5B6_9GAMM</name>
<evidence type="ECO:0000313" key="7">
    <source>
        <dbReference type="EMBL" id="SFF23861.1"/>
    </source>
</evidence>
<dbReference type="InterPro" id="IPR000259">
    <property type="entry name" value="Adhesion_dom_fimbrial"/>
</dbReference>
<dbReference type="InterPro" id="IPR050263">
    <property type="entry name" value="Bact_Fimbrial_Adh_Pro"/>
</dbReference>
<dbReference type="InterPro" id="IPR008966">
    <property type="entry name" value="Adhesion_dom_sf"/>
</dbReference>
<feature type="domain" description="Fimbrial-type adhesion" evidence="6">
    <location>
        <begin position="207"/>
        <end position="350"/>
    </location>
</feature>
<evidence type="ECO:0000256" key="4">
    <source>
        <dbReference type="ARBA" id="ARBA00023263"/>
    </source>
</evidence>
<keyword evidence="8" id="KW-1185">Reference proteome</keyword>
<dbReference type="AlphaFoldDB" id="A0A1I2H5B6"/>
<protein>
    <submittedName>
        <fullName evidence="7">Pilin (Type 1 fimbria component protein)</fullName>
    </submittedName>
</protein>
<dbReference type="Proteomes" id="UP000199477">
    <property type="component" value="Unassembled WGS sequence"/>
</dbReference>
<gene>
    <name evidence="7" type="ORF">SAMN02799615_02860</name>
</gene>
<evidence type="ECO:0000256" key="1">
    <source>
        <dbReference type="ARBA" id="ARBA00004561"/>
    </source>
</evidence>
<accession>A0A1I2H5B6</accession>
<evidence type="ECO:0000256" key="5">
    <source>
        <dbReference type="SAM" id="SignalP"/>
    </source>
</evidence>
<dbReference type="GO" id="GO:0009289">
    <property type="term" value="C:pilus"/>
    <property type="evidence" value="ECO:0007669"/>
    <property type="project" value="UniProtKB-SubCell"/>
</dbReference>
<dbReference type="RefSeq" id="WP_081805022.1">
    <property type="nucleotide sequence ID" value="NZ_FONH01000010.1"/>
</dbReference>
<feature type="chain" id="PRO_5011744466" evidence="5">
    <location>
        <begin position="29"/>
        <end position="350"/>
    </location>
</feature>
<dbReference type="Pfam" id="PF00419">
    <property type="entry name" value="Fimbrial"/>
    <property type="match status" value="1"/>
</dbReference>